<dbReference type="PANTHER" id="PTHR17204">
    <property type="entry name" value="PRE-MRNA PROCESSING PROTEIN PRP39-RELATED"/>
    <property type="match status" value="1"/>
</dbReference>
<dbReference type="GO" id="GO:0005685">
    <property type="term" value="C:U1 snRNP"/>
    <property type="evidence" value="ECO:0007669"/>
    <property type="project" value="TreeGrafter"/>
</dbReference>
<reference evidence="7 8" key="1">
    <citation type="submission" date="2022-01" db="EMBL/GenBank/DDBJ databases">
        <title>A chromosome-scale genome assembly of the false clownfish, Amphiprion ocellaris.</title>
        <authorList>
            <person name="Ryu T."/>
        </authorList>
    </citation>
    <scope>NUCLEOTIDE SEQUENCE [LARGE SCALE GENOMIC DNA]</scope>
</reference>
<dbReference type="Pfam" id="PF23241">
    <property type="entry name" value="HAT_PRP39_C"/>
    <property type="match status" value="1"/>
</dbReference>
<sequence>MDASEVPPPPPTEMSEMSEENGSAAVAPEVPVGPDPASFSVPPAAEDEEGELPADFERLWKAAHDNPQDFTSWTDLLQYCEQESHVTASRRSLEAFLIRYPLCYGYWKKFADLERRAGFNDKAEEVCIQGLQSIPLSVDLWIHYINLLLGTLDMNLPESPKRIRSVFEDAIAAAGLDFHSDRLWDLYVEWEKEQGNMKNAAAVLDRVLKVPTQLYNTHYDKFKEHLNGHEPKEVLSSEEYEELRTMCRQNQKAERAEQAQEEEEERPPGEEEPATPEGTDRAQIDDFLTIIWTLCDNEGEVRKRWHFEDAIKRPYFHVKPLDRLQLRSWHSYLDWEIDDHRVRILFERCLIACALYEEFWIRYIQYLEPQSVDEARAVYKRACEVHLAYKPNIHMQWATFEERHGDLTEARRVLEALEKTLPGLAVVRLRRAALERRAGQLDQSEALLREAVAESKEKPTLHAFYSIKLARLLLKLGRNPSRARRVLQDALEISPDNDKLHMNLLELEVSGEPWTSAEAVQECVTRALAAPLAPHTKIMFSQRGLQFVEDYSNSIQSVLSVYEEHQKLLNELGGTKRGAENGDEPDDPEKLSKSEDGSAVAVSAPPTMPHVPITTPPPNMMGTDMSAQAGYGAYSNWYQVGLRFHHRRHHFKTTRWLFLSANAPICLELDADKP</sequence>
<evidence type="ECO:0000256" key="5">
    <source>
        <dbReference type="ARBA" id="ARBA00023242"/>
    </source>
</evidence>
<keyword evidence="8" id="KW-1185">Reference proteome</keyword>
<feature type="compositionally biased region" description="Acidic residues" evidence="6">
    <location>
        <begin position="259"/>
        <end position="274"/>
    </location>
</feature>
<dbReference type="SUPFAM" id="SSF48452">
    <property type="entry name" value="TPR-like"/>
    <property type="match status" value="2"/>
</dbReference>
<organism evidence="7 8">
    <name type="scientific">Amphiprion ocellaris</name>
    <name type="common">Clown anemonefish</name>
    <dbReference type="NCBI Taxonomy" id="80972"/>
    <lineage>
        <taxon>Eukaryota</taxon>
        <taxon>Metazoa</taxon>
        <taxon>Chordata</taxon>
        <taxon>Craniata</taxon>
        <taxon>Vertebrata</taxon>
        <taxon>Euteleostomi</taxon>
        <taxon>Actinopterygii</taxon>
        <taxon>Neopterygii</taxon>
        <taxon>Teleostei</taxon>
        <taxon>Neoteleostei</taxon>
        <taxon>Acanthomorphata</taxon>
        <taxon>Ovalentaria</taxon>
        <taxon>Pomacentridae</taxon>
        <taxon>Amphiprion</taxon>
    </lineage>
</organism>
<dbReference type="GO" id="GO:0071004">
    <property type="term" value="C:U2-type prespliceosome"/>
    <property type="evidence" value="ECO:0007669"/>
    <property type="project" value="TreeGrafter"/>
</dbReference>
<proteinExistence type="predicted"/>
<dbReference type="FunFam" id="1.25.40.10:FF:000899">
    <property type="entry name" value="Si:ch211-114c17.1"/>
    <property type="match status" value="1"/>
</dbReference>
<evidence type="ECO:0000256" key="3">
    <source>
        <dbReference type="ARBA" id="ARBA00022737"/>
    </source>
</evidence>
<evidence type="ECO:0000313" key="8">
    <source>
        <dbReference type="Proteomes" id="UP001501940"/>
    </source>
</evidence>
<dbReference type="AlphaFoldDB" id="A0AAQ5YB52"/>
<reference evidence="7" key="2">
    <citation type="submission" date="2025-08" db="UniProtKB">
        <authorList>
            <consortium name="Ensembl"/>
        </authorList>
    </citation>
    <scope>IDENTIFICATION</scope>
</reference>
<dbReference type="InterPro" id="IPR059164">
    <property type="entry name" value="HAT_PRP39_C"/>
</dbReference>
<dbReference type="Pfam" id="PF23240">
    <property type="entry name" value="HAT_PRP39_N"/>
    <property type="match status" value="1"/>
</dbReference>
<feature type="region of interest" description="Disordered" evidence="6">
    <location>
        <begin position="246"/>
        <end position="280"/>
    </location>
</feature>
<feature type="compositionally biased region" description="Pro residues" evidence="6">
    <location>
        <begin position="1"/>
        <end position="12"/>
    </location>
</feature>
<dbReference type="GO" id="GO:0000243">
    <property type="term" value="C:commitment complex"/>
    <property type="evidence" value="ECO:0007669"/>
    <property type="project" value="TreeGrafter"/>
</dbReference>
<keyword evidence="5" id="KW-0539">Nucleus</keyword>
<evidence type="ECO:0000256" key="2">
    <source>
        <dbReference type="ARBA" id="ARBA00022664"/>
    </source>
</evidence>
<dbReference type="Proteomes" id="UP001501940">
    <property type="component" value="Chromosome 13"/>
</dbReference>
<keyword evidence="3" id="KW-0677">Repeat</keyword>
<feature type="region of interest" description="Disordered" evidence="6">
    <location>
        <begin position="1"/>
        <end position="51"/>
    </location>
</feature>
<dbReference type="FunFam" id="1.25.40.10:FF:000091">
    <property type="entry name" value="Pre-mRNA-processing factor 39"/>
    <property type="match status" value="1"/>
</dbReference>
<dbReference type="GeneTree" id="ENSGT00940000165913"/>
<evidence type="ECO:0000256" key="6">
    <source>
        <dbReference type="SAM" id="MobiDB-lite"/>
    </source>
</evidence>
<dbReference type="SMART" id="SM00386">
    <property type="entry name" value="HAT"/>
    <property type="match status" value="7"/>
</dbReference>
<feature type="region of interest" description="Disordered" evidence="6">
    <location>
        <begin position="572"/>
        <end position="611"/>
    </location>
</feature>
<evidence type="ECO:0000313" key="7">
    <source>
        <dbReference type="Ensembl" id="ENSAOCP00000048830.1"/>
    </source>
</evidence>
<dbReference type="GO" id="GO:0000395">
    <property type="term" value="P:mRNA 5'-splice site recognition"/>
    <property type="evidence" value="ECO:0007669"/>
    <property type="project" value="TreeGrafter"/>
</dbReference>
<dbReference type="GO" id="GO:0030627">
    <property type="term" value="F:pre-mRNA 5'-splice site binding"/>
    <property type="evidence" value="ECO:0007669"/>
    <property type="project" value="TreeGrafter"/>
</dbReference>
<keyword evidence="2" id="KW-0507">mRNA processing</keyword>
<protein>
    <submittedName>
        <fullName evidence="7">Uncharacterized protein</fullName>
    </submittedName>
</protein>
<keyword evidence="4" id="KW-0508">mRNA splicing</keyword>
<dbReference type="Ensembl" id="ENSAOCT00000040881.1">
    <property type="protein sequence ID" value="ENSAOCP00000048830.1"/>
    <property type="gene ID" value="ENSAOCG00000016377.2"/>
</dbReference>
<comment type="subcellular location">
    <subcellularLocation>
        <location evidence="1">Nucleus</location>
    </subcellularLocation>
</comment>
<accession>A0AAQ5YB52</accession>
<dbReference type="InterPro" id="IPR003107">
    <property type="entry name" value="HAT"/>
</dbReference>
<dbReference type="InterPro" id="IPR011990">
    <property type="entry name" value="TPR-like_helical_dom_sf"/>
</dbReference>
<dbReference type="PANTHER" id="PTHR17204:SF24">
    <property type="entry name" value="PRE-MRNA-PROCESSING FACTOR 39-LIKE ISOFORM X1"/>
    <property type="match status" value="1"/>
</dbReference>
<reference evidence="7" key="3">
    <citation type="submission" date="2025-09" db="UniProtKB">
        <authorList>
            <consortium name="Ensembl"/>
        </authorList>
    </citation>
    <scope>IDENTIFICATION</scope>
</reference>
<dbReference type="Gene3D" id="1.25.40.10">
    <property type="entry name" value="Tetratricopeptide repeat domain"/>
    <property type="match status" value="2"/>
</dbReference>
<name>A0AAQ5YB52_AMPOC</name>
<evidence type="ECO:0000256" key="4">
    <source>
        <dbReference type="ARBA" id="ARBA00023187"/>
    </source>
</evidence>
<evidence type="ECO:0000256" key="1">
    <source>
        <dbReference type="ARBA" id="ARBA00004123"/>
    </source>
</evidence>